<dbReference type="Proteomes" id="UP001165064">
    <property type="component" value="Unassembled WGS sequence"/>
</dbReference>
<keyword evidence="2" id="KW-1185">Reference proteome</keyword>
<protein>
    <submittedName>
        <fullName evidence="1">Unnamed protein product</fullName>
    </submittedName>
</protein>
<dbReference type="EMBL" id="BSXS01015231">
    <property type="protein sequence ID" value="GMF06507.1"/>
    <property type="molecule type" value="Genomic_DNA"/>
</dbReference>
<proteinExistence type="predicted"/>
<comment type="caution">
    <text evidence="1">The sequence shown here is derived from an EMBL/GenBank/DDBJ whole genome shotgun (WGS) entry which is preliminary data.</text>
</comment>
<evidence type="ECO:0000313" key="2">
    <source>
        <dbReference type="Proteomes" id="UP001165064"/>
    </source>
</evidence>
<name>A0ACB5UB97_AMBMO</name>
<organism evidence="1 2">
    <name type="scientific">Ambrosiozyma monospora</name>
    <name type="common">Yeast</name>
    <name type="synonym">Endomycopsis monosporus</name>
    <dbReference type="NCBI Taxonomy" id="43982"/>
    <lineage>
        <taxon>Eukaryota</taxon>
        <taxon>Fungi</taxon>
        <taxon>Dikarya</taxon>
        <taxon>Ascomycota</taxon>
        <taxon>Saccharomycotina</taxon>
        <taxon>Pichiomycetes</taxon>
        <taxon>Pichiales</taxon>
        <taxon>Pichiaceae</taxon>
        <taxon>Ambrosiozyma</taxon>
    </lineage>
</organism>
<accession>A0ACB5UB97</accession>
<gene>
    <name evidence="1" type="ORF">Amon02_001271200</name>
</gene>
<evidence type="ECO:0000313" key="1">
    <source>
        <dbReference type="EMBL" id="GMF06507.1"/>
    </source>
</evidence>
<reference evidence="1" key="1">
    <citation type="submission" date="2023-04" db="EMBL/GenBank/DDBJ databases">
        <title>Ambrosiozyma monospora NBRC 10751.</title>
        <authorList>
            <person name="Ichikawa N."/>
            <person name="Sato H."/>
            <person name="Tonouchi N."/>
        </authorList>
    </citation>
    <scope>NUCLEOTIDE SEQUENCE</scope>
    <source>
        <strain evidence="1">NBRC 10751</strain>
    </source>
</reference>
<sequence>MSNTNYNNFNIDDDDDDIFIQPDIPQKKKSVPAANTSSFTQQQPSSSTSTSQPAAAASSSANEGTGFFNFANFVNPTQYFNPNMENSNIQVKERQFSGGNTLDESVLTTLHRDVAKIGDKLLSILWPMRLRQKLIVVERISTRFTGATSNVWGMEQIIQKIQSRRF</sequence>